<dbReference type="Proteomes" id="UP000461730">
    <property type="component" value="Unassembled WGS sequence"/>
</dbReference>
<evidence type="ECO:0000256" key="4">
    <source>
        <dbReference type="ARBA" id="ARBA00023136"/>
    </source>
</evidence>
<feature type="transmembrane region" description="Helical" evidence="5">
    <location>
        <begin position="160"/>
        <end position="179"/>
    </location>
</feature>
<dbReference type="Pfam" id="PF01988">
    <property type="entry name" value="VIT1"/>
    <property type="match status" value="1"/>
</dbReference>
<reference evidence="6 7" key="1">
    <citation type="submission" date="2019-12" db="EMBL/GenBank/DDBJ databases">
        <title>Chitinophaga sp. strain ysch24 (GDMCC 1.1355), whole genome shotgun sequence.</title>
        <authorList>
            <person name="Zhang X."/>
        </authorList>
    </citation>
    <scope>NUCLEOTIDE SEQUENCE [LARGE SCALE GENOMIC DNA]</scope>
    <source>
        <strain evidence="7">ysch24</strain>
    </source>
</reference>
<dbReference type="GO" id="GO:0030026">
    <property type="term" value="P:intracellular manganese ion homeostasis"/>
    <property type="evidence" value="ECO:0007669"/>
    <property type="project" value="InterPro"/>
</dbReference>
<feature type="transmembrane region" description="Helical" evidence="5">
    <location>
        <begin position="21"/>
        <end position="39"/>
    </location>
</feature>
<organism evidence="6 7">
    <name type="scientific">Chitinophaga tropicalis</name>
    <dbReference type="NCBI Taxonomy" id="2683588"/>
    <lineage>
        <taxon>Bacteria</taxon>
        <taxon>Pseudomonadati</taxon>
        <taxon>Bacteroidota</taxon>
        <taxon>Chitinophagia</taxon>
        <taxon>Chitinophagales</taxon>
        <taxon>Chitinophagaceae</taxon>
        <taxon>Chitinophaga</taxon>
    </lineage>
</organism>
<dbReference type="GO" id="GO:0005384">
    <property type="term" value="F:manganese ion transmembrane transporter activity"/>
    <property type="evidence" value="ECO:0007669"/>
    <property type="project" value="InterPro"/>
</dbReference>
<evidence type="ECO:0008006" key="8">
    <source>
        <dbReference type="Google" id="ProtNLM"/>
    </source>
</evidence>
<evidence type="ECO:0000313" key="7">
    <source>
        <dbReference type="Proteomes" id="UP000461730"/>
    </source>
</evidence>
<proteinExistence type="predicted"/>
<gene>
    <name evidence="6" type="ORF">GO493_23390</name>
</gene>
<keyword evidence="4 5" id="KW-0472">Membrane</keyword>
<dbReference type="AlphaFoldDB" id="A0A7K1UA37"/>
<keyword evidence="7" id="KW-1185">Reference proteome</keyword>
<comment type="subcellular location">
    <subcellularLocation>
        <location evidence="1">Endomembrane system</location>
        <topology evidence="1">Multi-pass membrane protein</topology>
    </subcellularLocation>
</comment>
<evidence type="ECO:0000256" key="3">
    <source>
        <dbReference type="ARBA" id="ARBA00022989"/>
    </source>
</evidence>
<name>A0A7K1UA37_9BACT</name>
<dbReference type="RefSeq" id="WP_157308658.1">
    <property type="nucleotide sequence ID" value="NZ_WRXN01000012.1"/>
</dbReference>
<dbReference type="InterPro" id="IPR008217">
    <property type="entry name" value="Ccc1_fam"/>
</dbReference>
<accession>A0A7K1UA37</accession>
<feature type="transmembrane region" description="Helical" evidence="5">
    <location>
        <begin position="191"/>
        <end position="213"/>
    </location>
</feature>
<keyword evidence="3 5" id="KW-1133">Transmembrane helix</keyword>
<dbReference type="EMBL" id="WRXN01000012">
    <property type="protein sequence ID" value="MVT11232.1"/>
    <property type="molecule type" value="Genomic_DNA"/>
</dbReference>
<dbReference type="GO" id="GO:0012505">
    <property type="term" value="C:endomembrane system"/>
    <property type="evidence" value="ECO:0007669"/>
    <property type="project" value="UniProtKB-SubCell"/>
</dbReference>
<keyword evidence="2 5" id="KW-0812">Transmembrane</keyword>
<protein>
    <recommendedName>
        <fullName evidence="8">VIT family protein</fullName>
    </recommendedName>
</protein>
<feature type="transmembrane region" description="Helical" evidence="5">
    <location>
        <begin position="45"/>
        <end position="67"/>
    </location>
</feature>
<feature type="transmembrane region" description="Helical" evidence="5">
    <location>
        <begin position="134"/>
        <end position="154"/>
    </location>
</feature>
<evidence type="ECO:0000256" key="5">
    <source>
        <dbReference type="SAM" id="Phobius"/>
    </source>
</evidence>
<evidence type="ECO:0000256" key="2">
    <source>
        <dbReference type="ARBA" id="ARBA00022692"/>
    </source>
</evidence>
<evidence type="ECO:0000313" key="6">
    <source>
        <dbReference type="EMBL" id="MVT11232.1"/>
    </source>
</evidence>
<evidence type="ECO:0000256" key="1">
    <source>
        <dbReference type="ARBA" id="ARBA00004127"/>
    </source>
</evidence>
<sequence length="214" mass="23597">MSGQQKAIRSSGWKTDFIIGFPEGLLLVFFTTMLIQGLPVTVQQFYTLNTVIWAGGAVLVSMGAYLANRGDTQHNESHLSAAEKSKLENLDIGEGVIADIAAEMAKDAEQWEKTLQTENVVETAFSRSRAVRSAFFTGLFFLLGGILPLLPYLRDENFSVAAKSSVVVAFLVMTVFSFLKARMTSQSVIPVILRNLFYIGAVWVGAYVLQLIFR</sequence>
<comment type="caution">
    <text evidence="6">The sequence shown here is derived from an EMBL/GenBank/DDBJ whole genome shotgun (WGS) entry which is preliminary data.</text>
</comment>